<proteinExistence type="predicted"/>
<reference evidence="1" key="1">
    <citation type="submission" date="2018-02" db="EMBL/GenBank/DDBJ databases">
        <title>Rhizophora mucronata_Transcriptome.</title>
        <authorList>
            <person name="Meera S.P."/>
            <person name="Sreeshan A."/>
            <person name="Augustine A."/>
        </authorList>
    </citation>
    <scope>NUCLEOTIDE SEQUENCE</scope>
    <source>
        <tissue evidence="1">Leaf</tissue>
    </source>
</reference>
<dbReference type="EMBL" id="GGEC01002535">
    <property type="protein sequence ID" value="MBW83018.1"/>
    <property type="molecule type" value="Transcribed_RNA"/>
</dbReference>
<sequence>MDNWNFTTLISKKHHLECIYIMEKKKHLNNKICKNFPSARKLLCSQCSQ</sequence>
<accession>A0A2P2IP65</accession>
<evidence type="ECO:0000313" key="1">
    <source>
        <dbReference type="EMBL" id="MBW83018.1"/>
    </source>
</evidence>
<name>A0A2P2IP65_RHIMU</name>
<organism evidence="1">
    <name type="scientific">Rhizophora mucronata</name>
    <name type="common">Asiatic mangrove</name>
    <dbReference type="NCBI Taxonomy" id="61149"/>
    <lineage>
        <taxon>Eukaryota</taxon>
        <taxon>Viridiplantae</taxon>
        <taxon>Streptophyta</taxon>
        <taxon>Embryophyta</taxon>
        <taxon>Tracheophyta</taxon>
        <taxon>Spermatophyta</taxon>
        <taxon>Magnoliopsida</taxon>
        <taxon>eudicotyledons</taxon>
        <taxon>Gunneridae</taxon>
        <taxon>Pentapetalae</taxon>
        <taxon>rosids</taxon>
        <taxon>fabids</taxon>
        <taxon>Malpighiales</taxon>
        <taxon>Rhizophoraceae</taxon>
        <taxon>Rhizophora</taxon>
    </lineage>
</organism>
<dbReference type="AlphaFoldDB" id="A0A2P2IP65"/>
<protein>
    <submittedName>
        <fullName evidence="1">Uncharacterized protein</fullName>
    </submittedName>
</protein>